<keyword evidence="1" id="KW-0812">Transmembrane</keyword>
<keyword evidence="1" id="KW-0472">Membrane</keyword>
<reference evidence="2" key="1">
    <citation type="journal article" date="2020" name="Nature">
        <title>Giant virus diversity and host interactions through global metagenomics.</title>
        <authorList>
            <person name="Schulz F."/>
            <person name="Roux S."/>
            <person name="Paez-Espino D."/>
            <person name="Jungbluth S."/>
            <person name="Walsh D.A."/>
            <person name="Denef V.J."/>
            <person name="McMahon K.D."/>
            <person name="Konstantinidis K.T."/>
            <person name="Eloe-Fadrosh E.A."/>
            <person name="Kyrpides N.C."/>
            <person name="Woyke T."/>
        </authorList>
    </citation>
    <scope>NUCLEOTIDE SEQUENCE</scope>
    <source>
        <strain evidence="2">GVMAG-S-1101178-73</strain>
    </source>
</reference>
<keyword evidence="1" id="KW-1133">Transmembrane helix</keyword>
<evidence type="ECO:0000256" key="1">
    <source>
        <dbReference type="SAM" id="Phobius"/>
    </source>
</evidence>
<sequence>MVLEYEVILKDIHAISKNISTINIKRYLTNIFIASLYLYLIFIFIYY</sequence>
<proteinExistence type="predicted"/>
<accession>A0A6C0K8H2</accession>
<organism evidence="2">
    <name type="scientific">viral metagenome</name>
    <dbReference type="NCBI Taxonomy" id="1070528"/>
    <lineage>
        <taxon>unclassified sequences</taxon>
        <taxon>metagenomes</taxon>
        <taxon>organismal metagenomes</taxon>
    </lineage>
</organism>
<dbReference type="AlphaFoldDB" id="A0A6C0K8H2"/>
<feature type="transmembrane region" description="Helical" evidence="1">
    <location>
        <begin position="27"/>
        <end position="46"/>
    </location>
</feature>
<evidence type="ECO:0000313" key="2">
    <source>
        <dbReference type="EMBL" id="QHU13733.1"/>
    </source>
</evidence>
<dbReference type="EMBL" id="MN740824">
    <property type="protein sequence ID" value="QHU13733.1"/>
    <property type="molecule type" value="Genomic_DNA"/>
</dbReference>
<name>A0A6C0K8H2_9ZZZZ</name>
<protein>
    <submittedName>
        <fullName evidence="2">Uncharacterized protein</fullName>
    </submittedName>
</protein>